<accession>A0A3D9L7L8</accession>
<reference evidence="1 2" key="1">
    <citation type="submission" date="2018-07" db="EMBL/GenBank/DDBJ databases">
        <title>Genomic Encyclopedia of Type Strains, Phase IV (KMG-IV): sequencing the most valuable type-strain genomes for metagenomic binning, comparative biology and taxonomic classification.</title>
        <authorList>
            <person name="Goeker M."/>
        </authorList>
    </citation>
    <scope>NUCLEOTIDE SEQUENCE [LARGE SCALE GENOMIC DNA]</scope>
    <source>
        <strain evidence="1 2">DSM 4134</strain>
    </source>
</reference>
<dbReference type="Pfam" id="PF20459">
    <property type="entry name" value="DUF6712"/>
    <property type="match status" value="2"/>
</dbReference>
<dbReference type="EMBL" id="QREG01000004">
    <property type="protein sequence ID" value="REE01111.1"/>
    <property type="molecule type" value="Genomic_DNA"/>
</dbReference>
<protein>
    <submittedName>
        <fullName evidence="1">Uncharacterized protein</fullName>
    </submittedName>
</protein>
<dbReference type="OrthoDB" id="947321at2"/>
<proteinExistence type="predicted"/>
<dbReference type="InterPro" id="IPR046558">
    <property type="entry name" value="DUF6712"/>
</dbReference>
<evidence type="ECO:0000313" key="2">
    <source>
        <dbReference type="Proteomes" id="UP000256779"/>
    </source>
</evidence>
<name>A0A3D9L7L8_MARFU</name>
<comment type="caution">
    <text evidence="1">The sequence shown here is derived from an EMBL/GenBank/DDBJ whole genome shotgun (WGS) entry which is preliminary data.</text>
</comment>
<sequence>MKLLINEEDIKSQVSLAKSFSIDKLNADIRRAQLRWIKWILGPTLMNSLALAYEDGTTDESEKELLEYVHPALANIAIWMYIPKANMTIEEDGISQYSSDEKKPVTQWSFKALSGNLAHAGLDGLDDLIEFLEENTGIYAWNFANTRELFITSAVIFQKYVNIKSRRLTFLSMEPLMREVERSQVKATLGPDLYDSLKSEWLASGELSANNEKLLDFIRGAIAHFSYADFIIENSMISDDQGFHLLENSTSGSTESVTAAEQSRLRSRRDLHIAKAEKYLQQLADFLYTNADDYPLYKNSDLYVEGEKPSDHLENDSDSPIFTML</sequence>
<dbReference type="RefSeq" id="WP_115867199.1">
    <property type="nucleotide sequence ID" value="NZ_QREG01000004.1"/>
</dbReference>
<gene>
    <name evidence="1" type="ORF">C7460_104131</name>
</gene>
<evidence type="ECO:0000313" key="1">
    <source>
        <dbReference type="EMBL" id="REE01111.1"/>
    </source>
</evidence>
<organism evidence="1 2">
    <name type="scientific">Marinoscillum furvescens DSM 4134</name>
    <dbReference type="NCBI Taxonomy" id="1122208"/>
    <lineage>
        <taxon>Bacteria</taxon>
        <taxon>Pseudomonadati</taxon>
        <taxon>Bacteroidota</taxon>
        <taxon>Cytophagia</taxon>
        <taxon>Cytophagales</taxon>
        <taxon>Reichenbachiellaceae</taxon>
        <taxon>Marinoscillum</taxon>
    </lineage>
</organism>
<dbReference type="AlphaFoldDB" id="A0A3D9L7L8"/>
<keyword evidence="2" id="KW-1185">Reference proteome</keyword>
<dbReference type="Proteomes" id="UP000256779">
    <property type="component" value="Unassembled WGS sequence"/>
</dbReference>